<dbReference type="CDD" id="cd06171">
    <property type="entry name" value="Sigma70_r4"/>
    <property type="match status" value="1"/>
</dbReference>
<dbReference type="InterPro" id="IPR013324">
    <property type="entry name" value="RNA_pol_sigma_r3/r4-like"/>
</dbReference>
<keyword evidence="5 6" id="KW-0804">Transcription</keyword>
<evidence type="ECO:0000256" key="6">
    <source>
        <dbReference type="RuleBase" id="RU000716"/>
    </source>
</evidence>
<keyword evidence="4 6" id="KW-0238">DNA-binding</keyword>
<keyword evidence="2 6" id="KW-0805">Transcription regulation</keyword>
<name>A0A926P499_9HYPH</name>
<evidence type="ECO:0000256" key="2">
    <source>
        <dbReference type="ARBA" id="ARBA00023015"/>
    </source>
</evidence>
<evidence type="ECO:0000313" key="9">
    <source>
        <dbReference type="EMBL" id="MBD1549558.1"/>
    </source>
</evidence>
<dbReference type="InterPro" id="IPR014284">
    <property type="entry name" value="RNA_pol_sigma-70_dom"/>
</dbReference>
<dbReference type="Gene3D" id="1.10.10.10">
    <property type="entry name" value="Winged helix-like DNA-binding domain superfamily/Winged helix DNA-binding domain"/>
    <property type="match status" value="1"/>
</dbReference>
<dbReference type="EMBL" id="JABFCZ010000043">
    <property type="protein sequence ID" value="MBD1549558.1"/>
    <property type="molecule type" value="Genomic_DNA"/>
</dbReference>
<feature type="domain" description="RNA polymerase sigma factor 70 region 4 type 2" evidence="8">
    <location>
        <begin position="109"/>
        <end position="158"/>
    </location>
</feature>
<evidence type="ECO:0000256" key="4">
    <source>
        <dbReference type="ARBA" id="ARBA00023125"/>
    </source>
</evidence>
<organism evidence="9 10">
    <name type="scientific">Roseibium aggregatum</name>
    <dbReference type="NCBI Taxonomy" id="187304"/>
    <lineage>
        <taxon>Bacteria</taxon>
        <taxon>Pseudomonadati</taxon>
        <taxon>Pseudomonadota</taxon>
        <taxon>Alphaproteobacteria</taxon>
        <taxon>Hyphomicrobiales</taxon>
        <taxon>Stappiaceae</taxon>
        <taxon>Roseibium</taxon>
    </lineage>
</organism>
<evidence type="ECO:0000259" key="8">
    <source>
        <dbReference type="Pfam" id="PF08281"/>
    </source>
</evidence>
<accession>A0A926P499</accession>
<dbReference type="InterPro" id="IPR013249">
    <property type="entry name" value="RNA_pol_sigma70_r4_t2"/>
</dbReference>
<evidence type="ECO:0000313" key="10">
    <source>
        <dbReference type="Proteomes" id="UP000598467"/>
    </source>
</evidence>
<dbReference type="InterPro" id="IPR000838">
    <property type="entry name" value="RNA_pol_sigma70_ECF_CS"/>
</dbReference>
<evidence type="ECO:0000256" key="5">
    <source>
        <dbReference type="ARBA" id="ARBA00023163"/>
    </source>
</evidence>
<evidence type="ECO:0000259" key="7">
    <source>
        <dbReference type="Pfam" id="PF04542"/>
    </source>
</evidence>
<dbReference type="Pfam" id="PF08281">
    <property type="entry name" value="Sigma70_r4_2"/>
    <property type="match status" value="1"/>
</dbReference>
<comment type="similarity">
    <text evidence="1 6">Belongs to the sigma-70 factor family. ECF subfamily.</text>
</comment>
<dbReference type="InterPro" id="IPR039425">
    <property type="entry name" value="RNA_pol_sigma-70-like"/>
</dbReference>
<dbReference type="Proteomes" id="UP000598467">
    <property type="component" value="Unassembled WGS sequence"/>
</dbReference>
<dbReference type="AlphaFoldDB" id="A0A926P499"/>
<dbReference type="GO" id="GO:0003677">
    <property type="term" value="F:DNA binding"/>
    <property type="evidence" value="ECO:0007669"/>
    <property type="project" value="UniProtKB-KW"/>
</dbReference>
<sequence>MTGARGGASSDFKRDLLAQLPTLRAFAVSLCGRHDQADDLLQNTILKAWSNQESFTPGTNMKAWLFRILRNDFYSELRVRGRELPDSDGHHTAQLSVQPDQHAALDLKDFARALEALPNDQREAIVLVGASGFSYEEAADICGCPVGTLKSRVNRARAGLRERLSLAEDDDFGPDAAFHAAGRPAKSG</sequence>
<dbReference type="Gene3D" id="1.10.1740.10">
    <property type="match status" value="1"/>
</dbReference>
<reference evidence="9" key="1">
    <citation type="submission" date="2020-05" db="EMBL/GenBank/DDBJ databases">
        <title>Identification of trans-AT polyketide cluster in two marine bacteria, producers of a novel glutaramide-containing polyketide sesbanimide D and analogs.</title>
        <authorList>
            <person name="Kacar D."/>
            <person name="Rodriguez P."/>
            <person name="Canedo L."/>
            <person name="Gonzalez E."/>
            <person name="Galan B."/>
            <person name="De La Calle F."/>
            <person name="Garcia J.L."/>
        </authorList>
    </citation>
    <scope>NUCLEOTIDE SEQUENCE</scope>
    <source>
        <strain evidence="9">PHM038</strain>
    </source>
</reference>
<comment type="caution">
    <text evidence="9">The sequence shown here is derived from an EMBL/GenBank/DDBJ whole genome shotgun (WGS) entry which is preliminary data.</text>
</comment>
<dbReference type="PANTHER" id="PTHR43133">
    <property type="entry name" value="RNA POLYMERASE ECF-TYPE SIGMA FACTO"/>
    <property type="match status" value="1"/>
</dbReference>
<proteinExistence type="inferred from homology"/>
<dbReference type="RefSeq" id="WP_190294249.1">
    <property type="nucleotide sequence ID" value="NZ_JABFCZ010000043.1"/>
</dbReference>
<dbReference type="NCBIfam" id="NF009199">
    <property type="entry name" value="PRK12547.1"/>
    <property type="match status" value="1"/>
</dbReference>
<gene>
    <name evidence="9" type="ORF">HK439_25155</name>
</gene>
<dbReference type="PROSITE" id="PS01063">
    <property type="entry name" value="SIGMA70_ECF"/>
    <property type="match status" value="1"/>
</dbReference>
<keyword evidence="3 6" id="KW-0731">Sigma factor</keyword>
<dbReference type="SUPFAM" id="SSF88946">
    <property type="entry name" value="Sigma2 domain of RNA polymerase sigma factors"/>
    <property type="match status" value="1"/>
</dbReference>
<dbReference type="Pfam" id="PF04542">
    <property type="entry name" value="Sigma70_r2"/>
    <property type="match status" value="1"/>
</dbReference>
<dbReference type="GO" id="GO:0006352">
    <property type="term" value="P:DNA-templated transcription initiation"/>
    <property type="evidence" value="ECO:0007669"/>
    <property type="project" value="InterPro"/>
</dbReference>
<dbReference type="InterPro" id="IPR007627">
    <property type="entry name" value="RNA_pol_sigma70_r2"/>
</dbReference>
<dbReference type="GO" id="GO:0016987">
    <property type="term" value="F:sigma factor activity"/>
    <property type="evidence" value="ECO:0007669"/>
    <property type="project" value="UniProtKB-KW"/>
</dbReference>
<dbReference type="InterPro" id="IPR036388">
    <property type="entry name" value="WH-like_DNA-bd_sf"/>
</dbReference>
<evidence type="ECO:0000256" key="1">
    <source>
        <dbReference type="ARBA" id="ARBA00010641"/>
    </source>
</evidence>
<dbReference type="InterPro" id="IPR013325">
    <property type="entry name" value="RNA_pol_sigma_r2"/>
</dbReference>
<dbReference type="NCBIfam" id="TIGR02937">
    <property type="entry name" value="sigma70-ECF"/>
    <property type="match status" value="1"/>
</dbReference>
<feature type="domain" description="RNA polymerase sigma-70 region 2" evidence="7">
    <location>
        <begin position="20"/>
        <end position="82"/>
    </location>
</feature>
<dbReference type="SUPFAM" id="SSF88659">
    <property type="entry name" value="Sigma3 and sigma4 domains of RNA polymerase sigma factors"/>
    <property type="match status" value="1"/>
</dbReference>
<protein>
    <recommendedName>
        <fullName evidence="6">RNA polymerase sigma factor</fullName>
    </recommendedName>
</protein>
<evidence type="ECO:0000256" key="3">
    <source>
        <dbReference type="ARBA" id="ARBA00023082"/>
    </source>
</evidence>
<dbReference type="PANTHER" id="PTHR43133:SF25">
    <property type="entry name" value="RNA POLYMERASE SIGMA FACTOR RFAY-RELATED"/>
    <property type="match status" value="1"/>
</dbReference>